<dbReference type="Proteomes" id="UP000770661">
    <property type="component" value="Unassembled WGS sequence"/>
</dbReference>
<name>A0A8J4Y6U0_CHIOP</name>
<organism evidence="3 4">
    <name type="scientific">Chionoecetes opilio</name>
    <name type="common">Atlantic snow crab</name>
    <name type="synonym">Cancer opilio</name>
    <dbReference type="NCBI Taxonomy" id="41210"/>
    <lineage>
        <taxon>Eukaryota</taxon>
        <taxon>Metazoa</taxon>
        <taxon>Ecdysozoa</taxon>
        <taxon>Arthropoda</taxon>
        <taxon>Crustacea</taxon>
        <taxon>Multicrustacea</taxon>
        <taxon>Malacostraca</taxon>
        <taxon>Eumalacostraca</taxon>
        <taxon>Eucarida</taxon>
        <taxon>Decapoda</taxon>
        <taxon>Pleocyemata</taxon>
        <taxon>Brachyura</taxon>
        <taxon>Eubrachyura</taxon>
        <taxon>Majoidea</taxon>
        <taxon>Majidae</taxon>
        <taxon>Chionoecetes</taxon>
    </lineage>
</organism>
<comment type="caution">
    <text evidence="3">The sequence shown here is derived from an EMBL/GenBank/DDBJ whole genome shotgun (WGS) entry which is preliminary data.</text>
</comment>
<protein>
    <submittedName>
        <fullName evidence="3">Bromodomain adjacent to zinc finger domain protein 2B</fullName>
    </submittedName>
</protein>
<evidence type="ECO:0000313" key="3">
    <source>
        <dbReference type="EMBL" id="KAG0717821.1"/>
    </source>
</evidence>
<dbReference type="PANTHER" id="PTHR45915">
    <property type="entry name" value="TRANSCRIPTION INTERMEDIARY FACTOR"/>
    <property type="match status" value="1"/>
</dbReference>
<feature type="region of interest" description="Disordered" evidence="2">
    <location>
        <begin position="79"/>
        <end position="146"/>
    </location>
</feature>
<evidence type="ECO:0000256" key="1">
    <source>
        <dbReference type="ARBA" id="ARBA00004123"/>
    </source>
</evidence>
<feature type="compositionally biased region" description="Acidic residues" evidence="2">
    <location>
        <begin position="114"/>
        <end position="142"/>
    </location>
</feature>
<feature type="region of interest" description="Disordered" evidence="2">
    <location>
        <begin position="237"/>
        <end position="261"/>
    </location>
</feature>
<proteinExistence type="predicted"/>
<gene>
    <name evidence="3" type="primary">BAZ2B_1</name>
    <name evidence="3" type="ORF">GWK47_053659</name>
</gene>
<feature type="compositionally biased region" description="Low complexity" evidence="2">
    <location>
        <begin position="504"/>
        <end position="520"/>
    </location>
</feature>
<dbReference type="AlphaFoldDB" id="A0A8J4Y6U0"/>
<feature type="compositionally biased region" description="Polar residues" evidence="2">
    <location>
        <begin position="476"/>
        <end position="492"/>
    </location>
</feature>
<dbReference type="GO" id="GO:0005634">
    <property type="term" value="C:nucleus"/>
    <property type="evidence" value="ECO:0007669"/>
    <property type="project" value="UniProtKB-SubCell"/>
</dbReference>
<reference evidence="3" key="1">
    <citation type="submission" date="2020-07" db="EMBL/GenBank/DDBJ databases">
        <title>The High-quality genome of the commercially important snow crab, Chionoecetes opilio.</title>
        <authorList>
            <person name="Jeong J.-H."/>
            <person name="Ryu S."/>
        </authorList>
    </citation>
    <scope>NUCLEOTIDE SEQUENCE</scope>
    <source>
        <strain evidence="3">MADBK_172401_WGS</strain>
        <tissue evidence="3">Digestive gland</tissue>
    </source>
</reference>
<feature type="compositionally biased region" description="Basic and acidic residues" evidence="2">
    <location>
        <begin position="327"/>
        <end position="337"/>
    </location>
</feature>
<feature type="region of interest" description="Disordered" evidence="2">
    <location>
        <begin position="303"/>
        <end position="346"/>
    </location>
</feature>
<feature type="region of interest" description="Disordered" evidence="2">
    <location>
        <begin position="439"/>
        <end position="588"/>
    </location>
</feature>
<sequence>MSRWLVAMPFLALNPTQKSEIVAYVCNELLQNKAVVRQIEDSLDRHNGLKTEKWKLDTRIRKLRMSVARKRIYSAAMRSMEHRGGEDSNMSSVSSCHGGEHDKTETKKEKEEEKLEEEEEEEDNESGNDSENNLEEIPDEEDDKRLNADEASKTLDILQRQMDQVRQDLFETAQQVRGFNCGQDRYQDHVGAASRRGSLPGGPLVLRLHGASTLPLTLPTAGPKAGLSQEEVEERLAVAKEEKERQEEEEEKAKMEVKEEVKEEVVEVKSEVKEEKEVVEEGESVEVGDVKAPVSLLEVKKEGQVKDEVKEEEDSCGVPDIPARGARRGEESREEGKAPLGQNGVLDTKDVSGSLLGDLYPPLLGSSLGPYLVNGLKEGTPLPASTGEGIDPTLLALGLGLVPGQYLRPEHVAQKEKLSFNFLPRIPCDAASEALPCGHTPHGTPRGSPRDSSPCSRYNGPHSPLPGTPQAPRANTPGTVATPASTVNTPLAVSTPRPTPTAPATPATPATPQDATTPDVTPDPAPSTPGDTTADLTSNTDLTATTTQDLTATPGLFSTPGEPASTPAGILSTPAGLPDGAGGGGIQSLPHKELLERLHQTAEALPIPGEYKTGWWHVGAMDRLKALLGALNERGVRERELKRFIEKNFSIVKNAISKRNSKGSLTLVAPIDTEATNLDTDPEEAARVVYDEFGTPVMDEPQHWLPDVALKVDFAVLESVYAMEEKITNASMQNKVRHWLRLWLSAAVARVFSSAGAILRAKRSSLTASNFEELVFLRGNLEVLGFKEEQDQEMEQQED</sequence>
<accession>A0A8J4Y6U0</accession>
<dbReference type="EMBL" id="JACEEZ010017038">
    <property type="protein sequence ID" value="KAG0717821.1"/>
    <property type="molecule type" value="Genomic_DNA"/>
</dbReference>
<dbReference type="GO" id="GO:0000785">
    <property type="term" value="C:chromatin"/>
    <property type="evidence" value="ECO:0007669"/>
    <property type="project" value="TreeGrafter"/>
</dbReference>
<evidence type="ECO:0000313" key="4">
    <source>
        <dbReference type="Proteomes" id="UP000770661"/>
    </source>
</evidence>
<feature type="compositionally biased region" description="Basic and acidic residues" evidence="2">
    <location>
        <begin position="98"/>
        <end position="113"/>
    </location>
</feature>
<evidence type="ECO:0000256" key="2">
    <source>
        <dbReference type="SAM" id="MobiDB-lite"/>
    </source>
</evidence>
<dbReference type="PANTHER" id="PTHR45915:SF2">
    <property type="entry name" value="TOUTATIS, ISOFORM E"/>
    <property type="match status" value="1"/>
</dbReference>
<keyword evidence="4" id="KW-1185">Reference proteome</keyword>
<comment type="subcellular location">
    <subcellularLocation>
        <location evidence="1">Nucleus</location>
    </subcellularLocation>
</comment>
<dbReference type="OrthoDB" id="784962at2759"/>
<feature type="compositionally biased region" description="Low complexity" evidence="2">
    <location>
        <begin position="528"/>
        <end position="553"/>
    </location>
</feature>